<dbReference type="EMBL" id="DRLF01000168">
    <property type="protein sequence ID" value="HEC06109.1"/>
    <property type="molecule type" value="Genomic_DNA"/>
</dbReference>
<keyword evidence="7 8" id="KW-0093">Biotin biosynthesis</keyword>
<dbReference type="CDD" id="cd02440">
    <property type="entry name" value="AdoMet_MTases"/>
    <property type="match status" value="1"/>
</dbReference>
<evidence type="ECO:0000256" key="3">
    <source>
        <dbReference type="ARBA" id="ARBA00012327"/>
    </source>
</evidence>
<proteinExistence type="inferred from homology"/>
<dbReference type="AlphaFoldDB" id="A0A831WCR2"/>
<dbReference type="InterPro" id="IPR050602">
    <property type="entry name" value="Malonyl-ACP_OMT"/>
</dbReference>
<evidence type="ECO:0000256" key="1">
    <source>
        <dbReference type="ARBA" id="ARBA00000852"/>
    </source>
</evidence>
<dbReference type="PANTHER" id="PTHR13090">
    <property type="entry name" value="ARGININE-HYDROXYLASE NDUFAF5, MITOCHONDRIAL"/>
    <property type="match status" value="1"/>
</dbReference>
<dbReference type="Proteomes" id="UP000886339">
    <property type="component" value="Unassembled WGS sequence"/>
</dbReference>
<dbReference type="Pfam" id="PF08241">
    <property type="entry name" value="Methyltransf_11"/>
    <property type="match status" value="1"/>
</dbReference>
<dbReference type="GO" id="GO:0032259">
    <property type="term" value="P:methylation"/>
    <property type="evidence" value="ECO:0007669"/>
    <property type="project" value="UniProtKB-KW"/>
</dbReference>
<evidence type="ECO:0000313" key="10">
    <source>
        <dbReference type="EMBL" id="HEC06109.1"/>
    </source>
</evidence>
<evidence type="ECO:0000256" key="2">
    <source>
        <dbReference type="ARBA" id="ARBA00004746"/>
    </source>
</evidence>
<dbReference type="HAMAP" id="MF_00835">
    <property type="entry name" value="BioC"/>
    <property type="match status" value="1"/>
</dbReference>
<dbReference type="UniPathway" id="UPA00078"/>
<evidence type="ECO:0000256" key="4">
    <source>
        <dbReference type="ARBA" id="ARBA00022603"/>
    </source>
</evidence>
<dbReference type="Gene3D" id="3.40.50.150">
    <property type="entry name" value="Vaccinia Virus protein VP39"/>
    <property type="match status" value="1"/>
</dbReference>
<reference evidence="10" key="1">
    <citation type="journal article" date="2020" name="mSystems">
        <title>Genome- and Community-Level Interaction Insights into Carbon Utilization and Element Cycling Functions of Hydrothermarchaeota in Hydrothermal Sediment.</title>
        <authorList>
            <person name="Zhou Z."/>
            <person name="Liu Y."/>
            <person name="Xu W."/>
            <person name="Pan J."/>
            <person name="Luo Z.H."/>
            <person name="Li M."/>
        </authorList>
    </citation>
    <scope>NUCLEOTIDE SEQUENCE [LARGE SCALE GENOMIC DNA]</scope>
    <source>
        <strain evidence="10">HyVt-458</strain>
    </source>
</reference>
<evidence type="ECO:0000259" key="9">
    <source>
        <dbReference type="Pfam" id="PF08241"/>
    </source>
</evidence>
<comment type="caution">
    <text evidence="10">The sequence shown here is derived from an EMBL/GenBank/DDBJ whole genome shotgun (WGS) entry which is preliminary data.</text>
</comment>
<comment type="function">
    <text evidence="8">Converts the free carboxyl group of a malonyl-thioester to its methyl ester by transfer of a methyl group from S-adenosyl-L-methionine (SAM). It allows to synthesize pimeloyl-ACP via the fatty acid synthetic pathway.</text>
</comment>
<gene>
    <name evidence="8 10" type="primary">bioC</name>
    <name evidence="10" type="ORF">ENJ12_04625</name>
</gene>
<comment type="similarity">
    <text evidence="8">Belongs to the methyltransferase superfamily.</text>
</comment>
<dbReference type="GO" id="GO:0008757">
    <property type="term" value="F:S-adenosylmethionine-dependent methyltransferase activity"/>
    <property type="evidence" value="ECO:0007669"/>
    <property type="project" value="InterPro"/>
</dbReference>
<keyword evidence="6 8" id="KW-0949">S-adenosyl-L-methionine</keyword>
<dbReference type="NCBIfam" id="TIGR02072">
    <property type="entry name" value="BioC"/>
    <property type="match status" value="1"/>
</dbReference>
<protein>
    <recommendedName>
        <fullName evidence="3 8">Malonyl-[acyl-carrier protein] O-methyltransferase</fullName>
        <shortName evidence="8">Malonyl-ACP O-methyltransferase</shortName>
        <ecNumber evidence="3 8">2.1.1.197</ecNumber>
    </recommendedName>
    <alternativeName>
        <fullName evidence="8">Biotin synthesis protein BioC</fullName>
    </alternativeName>
</protein>
<dbReference type="InterPro" id="IPR011814">
    <property type="entry name" value="BioC"/>
</dbReference>
<keyword evidence="5 8" id="KW-0808">Transferase</keyword>
<accession>A0A831WCR2</accession>
<evidence type="ECO:0000256" key="7">
    <source>
        <dbReference type="ARBA" id="ARBA00022756"/>
    </source>
</evidence>
<sequence>MSDIYIDKERARCAFSRSAGTYDDAAVLQREVSRRMLERLDLVKLEPRAVLDLGCGTGEQAGHLLQRYPKAAVHALDFALPMLDLARKKGRWLRRPRCICGDMEHLPLADDSLDLICSNLAFQWASDPLQLYRECLRVLRPGGLLMFTTFGPDTLQELRSAWAAVDDDAHVSPFMDMHDLGDILVNSGYAAPVMDVERIVLTYARVDDLMSDLKNIGARNATSKRPRGLTGKARMQAMREAYEGFRCDGVLPATYEVVYGHAWAPAQKSHAGDVSVPLNMLDKQGRVS</sequence>
<dbReference type="InterPro" id="IPR029063">
    <property type="entry name" value="SAM-dependent_MTases_sf"/>
</dbReference>
<comment type="catalytic activity">
    <reaction evidence="1 8">
        <text>malonyl-[ACP] + S-adenosyl-L-methionine = malonyl-[ACP] methyl ester + S-adenosyl-L-homocysteine</text>
        <dbReference type="Rhea" id="RHEA:17105"/>
        <dbReference type="Rhea" id="RHEA-COMP:9623"/>
        <dbReference type="Rhea" id="RHEA-COMP:9954"/>
        <dbReference type="ChEBI" id="CHEBI:57856"/>
        <dbReference type="ChEBI" id="CHEBI:59789"/>
        <dbReference type="ChEBI" id="CHEBI:78449"/>
        <dbReference type="ChEBI" id="CHEBI:78845"/>
        <dbReference type="EC" id="2.1.1.197"/>
    </reaction>
</comment>
<dbReference type="EC" id="2.1.1.197" evidence="3 8"/>
<dbReference type="SUPFAM" id="SSF53335">
    <property type="entry name" value="S-adenosyl-L-methionine-dependent methyltransferases"/>
    <property type="match status" value="1"/>
</dbReference>
<evidence type="ECO:0000256" key="5">
    <source>
        <dbReference type="ARBA" id="ARBA00022679"/>
    </source>
</evidence>
<evidence type="ECO:0000256" key="8">
    <source>
        <dbReference type="HAMAP-Rule" id="MF_00835"/>
    </source>
</evidence>
<name>A0A831WCR2_9GAMM</name>
<dbReference type="InterPro" id="IPR013216">
    <property type="entry name" value="Methyltransf_11"/>
</dbReference>
<feature type="domain" description="Methyltransferase type 11" evidence="9">
    <location>
        <begin position="51"/>
        <end position="147"/>
    </location>
</feature>
<dbReference type="GO" id="GO:0009102">
    <property type="term" value="P:biotin biosynthetic process"/>
    <property type="evidence" value="ECO:0007669"/>
    <property type="project" value="UniProtKB-UniRule"/>
</dbReference>
<dbReference type="GO" id="GO:0102130">
    <property type="term" value="F:malonyl-CoA methyltransferase activity"/>
    <property type="evidence" value="ECO:0007669"/>
    <property type="project" value="UniProtKB-EC"/>
</dbReference>
<dbReference type="GO" id="GO:0010340">
    <property type="term" value="F:carboxyl-O-methyltransferase activity"/>
    <property type="evidence" value="ECO:0007669"/>
    <property type="project" value="UniProtKB-UniRule"/>
</dbReference>
<evidence type="ECO:0000256" key="6">
    <source>
        <dbReference type="ARBA" id="ARBA00022691"/>
    </source>
</evidence>
<organism evidence="10">
    <name type="scientific">Thiolapillus brandeum</name>
    <dbReference type="NCBI Taxonomy" id="1076588"/>
    <lineage>
        <taxon>Bacteria</taxon>
        <taxon>Pseudomonadati</taxon>
        <taxon>Pseudomonadota</taxon>
        <taxon>Gammaproteobacteria</taxon>
        <taxon>Chromatiales</taxon>
        <taxon>Sedimenticolaceae</taxon>
        <taxon>Thiolapillus</taxon>
    </lineage>
</organism>
<comment type="pathway">
    <text evidence="2 8">Cofactor biosynthesis; biotin biosynthesis.</text>
</comment>
<keyword evidence="4 8" id="KW-0489">Methyltransferase</keyword>
<dbReference type="PANTHER" id="PTHR13090:SF1">
    <property type="entry name" value="ARGININE-HYDROXYLASE NDUFAF5, MITOCHONDRIAL"/>
    <property type="match status" value="1"/>
</dbReference>